<dbReference type="InterPro" id="IPR036866">
    <property type="entry name" value="RibonucZ/Hydroxyglut_hydro"/>
</dbReference>
<dbReference type="InterPro" id="IPR052159">
    <property type="entry name" value="Competence_DNA_uptake"/>
</dbReference>
<organism evidence="2 3">
    <name type="scientific">Desulfosporosinus youngiae DSM 17734</name>
    <dbReference type="NCBI Taxonomy" id="768710"/>
    <lineage>
        <taxon>Bacteria</taxon>
        <taxon>Bacillati</taxon>
        <taxon>Bacillota</taxon>
        <taxon>Clostridia</taxon>
        <taxon>Eubacteriales</taxon>
        <taxon>Desulfitobacteriaceae</taxon>
        <taxon>Desulfosporosinus</taxon>
    </lineage>
</organism>
<keyword evidence="2" id="KW-0378">Hydrolase</keyword>
<dbReference type="Gene3D" id="3.60.15.10">
    <property type="entry name" value="Ribonuclease Z/Hydroxyacylglutathione hydrolase-like"/>
    <property type="match status" value="1"/>
</dbReference>
<accession>H5Y2X9</accession>
<dbReference type="STRING" id="768710.DesyoDRAFT_1378"/>
<evidence type="ECO:0000259" key="1">
    <source>
        <dbReference type="PROSITE" id="PS51841"/>
    </source>
</evidence>
<proteinExistence type="predicted"/>
<keyword evidence="3" id="KW-1185">Reference proteome</keyword>
<gene>
    <name evidence="2" type="ORF">DesyoDRAFT_1378</name>
</gene>
<evidence type="ECO:0000313" key="3">
    <source>
        <dbReference type="Proteomes" id="UP000005104"/>
    </source>
</evidence>
<dbReference type="PANTHER" id="PTHR30619">
    <property type="entry name" value="DNA INTERNALIZATION/COMPETENCE PROTEIN COMEC/REC2"/>
    <property type="match status" value="1"/>
</dbReference>
<dbReference type="InterPro" id="IPR001279">
    <property type="entry name" value="Metallo-B-lactamas"/>
</dbReference>
<protein>
    <submittedName>
        <fullName evidence="2">Putative hydrolase (Metallo-beta-lactamase superfamily)</fullName>
    </submittedName>
</protein>
<dbReference type="PROSITE" id="PS51841">
    <property type="entry name" value="LTD"/>
    <property type="match status" value="1"/>
</dbReference>
<reference evidence="2 3" key="1">
    <citation type="submission" date="2011-11" db="EMBL/GenBank/DDBJ databases">
        <title>The Noncontiguous Finished genome of Desulfosporosinus youngiae DSM 17734.</title>
        <authorList>
            <consortium name="US DOE Joint Genome Institute (JGI-PGF)"/>
            <person name="Lucas S."/>
            <person name="Han J."/>
            <person name="Lapidus A."/>
            <person name="Cheng J.-F."/>
            <person name="Goodwin L."/>
            <person name="Pitluck S."/>
            <person name="Peters L."/>
            <person name="Ovchinnikova G."/>
            <person name="Lu M."/>
            <person name="Land M.L."/>
            <person name="Hauser L."/>
            <person name="Pester M."/>
            <person name="Spring S."/>
            <person name="Ollivier B."/>
            <person name="Rattei T."/>
            <person name="Klenk H.-P."/>
            <person name="Wagner M."/>
            <person name="Loy A."/>
            <person name="Woyke T.J."/>
        </authorList>
    </citation>
    <scope>NUCLEOTIDE SEQUENCE [LARGE SCALE GENOMIC DNA]</scope>
    <source>
        <strain evidence="2 3">DSM 17734</strain>
    </source>
</reference>
<dbReference type="HOGENOM" id="CLU_010363_0_0_9"/>
<dbReference type="InterPro" id="IPR035681">
    <property type="entry name" value="ComA-like_MBL"/>
</dbReference>
<dbReference type="Proteomes" id="UP000005104">
    <property type="component" value="Chromosome"/>
</dbReference>
<dbReference type="Pfam" id="PF00932">
    <property type="entry name" value="LTD"/>
    <property type="match status" value="1"/>
</dbReference>
<dbReference type="SUPFAM" id="SSF74853">
    <property type="entry name" value="Lamin A/C globular tail domain"/>
    <property type="match status" value="1"/>
</dbReference>
<sequence>MSESERGLHKLSCRRKWLIPTILSSIVLAVLVLSGCSQGETAPVATPSVNHGILQVHFLDVGQADSALLISPGGEAILIDGGNNDDGPKVVDYLKAQGVRELSAIVATHPHEDHIGGLDSVLQSIPTKTVYMPNAASNTRTFEDFIAAVNTSGAEKIQAKSGVNLNIPDLTGVFLAPNNSGYKELNNFSAVLKVTYGKVAFLFEGDAEDISEAEMLKNGQDLKANVLKVGHHGSNSSTTSGFLKAVAPQHAIISVGADNEYGHPTPAILDRLAKAGTNVYRTDQSGTIIVTTDGESIKINKTDSIELSDIDLHGEVVTITNRSNSEVNLSGWKLVSEVGDQTYHFPSGTTVTAGGSLKVVSGENAGAGADTLVWTQSNIWNNNGDPGALYDSQGKLVSKR</sequence>
<dbReference type="GO" id="GO:0016787">
    <property type="term" value="F:hydrolase activity"/>
    <property type="evidence" value="ECO:0007669"/>
    <property type="project" value="UniProtKB-KW"/>
</dbReference>
<dbReference type="AlphaFoldDB" id="H5Y2X9"/>
<dbReference type="InterPro" id="IPR036415">
    <property type="entry name" value="Lamin_tail_dom_sf"/>
</dbReference>
<dbReference type="Gene3D" id="2.60.40.1260">
    <property type="entry name" value="Lamin Tail domain"/>
    <property type="match status" value="1"/>
</dbReference>
<name>H5Y2X9_9FIRM</name>
<dbReference type="PANTHER" id="PTHR30619:SF7">
    <property type="entry name" value="BETA-LACTAMASE DOMAIN PROTEIN"/>
    <property type="match status" value="1"/>
</dbReference>
<dbReference type="InterPro" id="IPR001322">
    <property type="entry name" value="Lamin_tail_dom"/>
</dbReference>
<dbReference type="Pfam" id="PF00753">
    <property type="entry name" value="Lactamase_B"/>
    <property type="match status" value="1"/>
</dbReference>
<dbReference type="CDD" id="cd07731">
    <property type="entry name" value="ComA-like_MBL-fold"/>
    <property type="match status" value="1"/>
</dbReference>
<dbReference type="eggNOG" id="COG2333">
    <property type="taxonomic scope" value="Bacteria"/>
</dbReference>
<dbReference type="EMBL" id="CM001441">
    <property type="protein sequence ID" value="EHQ88536.1"/>
    <property type="molecule type" value="Genomic_DNA"/>
</dbReference>
<feature type="domain" description="LTD" evidence="1">
    <location>
        <begin position="295"/>
        <end position="400"/>
    </location>
</feature>
<evidence type="ECO:0000313" key="2">
    <source>
        <dbReference type="EMBL" id="EHQ88536.1"/>
    </source>
</evidence>
<dbReference type="SUPFAM" id="SSF56281">
    <property type="entry name" value="Metallo-hydrolase/oxidoreductase"/>
    <property type="match status" value="1"/>
</dbReference>
<dbReference type="SMART" id="SM00849">
    <property type="entry name" value="Lactamase_B"/>
    <property type="match status" value="1"/>
</dbReference>